<dbReference type="Pfam" id="PF01359">
    <property type="entry name" value="Transposase_1"/>
    <property type="match status" value="1"/>
</dbReference>
<dbReference type="AlphaFoldDB" id="A0A4Y2P7B3"/>
<dbReference type="GO" id="GO:0003676">
    <property type="term" value="F:nucleic acid binding"/>
    <property type="evidence" value="ECO:0007669"/>
    <property type="project" value="InterPro"/>
</dbReference>
<proteinExistence type="predicted"/>
<evidence type="ECO:0000313" key="2">
    <source>
        <dbReference type="Proteomes" id="UP000499080"/>
    </source>
</evidence>
<organism evidence="1 2">
    <name type="scientific">Araneus ventricosus</name>
    <name type="common">Orbweaver spider</name>
    <name type="synonym">Epeira ventricosa</name>
    <dbReference type="NCBI Taxonomy" id="182803"/>
    <lineage>
        <taxon>Eukaryota</taxon>
        <taxon>Metazoa</taxon>
        <taxon>Ecdysozoa</taxon>
        <taxon>Arthropoda</taxon>
        <taxon>Chelicerata</taxon>
        <taxon>Arachnida</taxon>
        <taxon>Araneae</taxon>
        <taxon>Araneomorphae</taxon>
        <taxon>Entelegynae</taxon>
        <taxon>Araneoidea</taxon>
        <taxon>Araneidae</taxon>
        <taxon>Araneus</taxon>
    </lineage>
</organism>
<dbReference type="InterPro" id="IPR052709">
    <property type="entry name" value="Transposase-MT_Hybrid"/>
</dbReference>
<keyword evidence="2" id="KW-1185">Reference proteome</keyword>
<dbReference type="EMBL" id="BGPR01010751">
    <property type="protein sequence ID" value="GBN47818.1"/>
    <property type="molecule type" value="Genomic_DNA"/>
</dbReference>
<comment type="caution">
    <text evidence="1">The sequence shown here is derived from an EMBL/GenBank/DDBJ whole genome shotgun (WGS) entry which is preliminary data.</text>
</comment>
<reference evidence="1 2" key="1">
    <citation type="journal article" date="2019" name="Sci. Rep.">
        <title>Orb-weaving spider Araneus ventricosus genome elucidates the spidroin gene catalogue.</title>
        <authorList>
            <person name="Kono N."/>
            <person name="Nakamura H."/>
            <person name="Ohtoshi R."/>
            <person name="Moran D.A.P."/>
            <person name="Shinohara A."/>
            <person name="Yoshida Y."/>
            <person name="Fujiwara M."/>
            <person name="Mori M."/>
            <person name="Tomita M."/>
            <person name="Arakawa K."/>
        </authorList>
    </citation>
    <scope>NUCLEOTIDE SEQUENCE [LARGE SCALE GENOMIC DNA]</scope>
</reference>
<dbReference type="OrthoDB" id="6433921at2759"/>
<dbReference type="InterPro" id="IPR001888">
    <property type="entry name" value="Transposase_1"/>
</dbReference>
<evidence type="ECO:0000313" key="1">
    <source>
        <dbReference type="EMBL" id="GBN47818.1"/>
    </source>
</evidence>
<name>A0A4Y2P7B3_ARAVE</name>
<gene>
    <name evidence="1" type="ORF">AVEN_108909_1</name>
</gene>
<evidence type="ECO:0008006" key="3">
    <source>
        <dbReference type="Google" id="ProtNLM"/>
    </source>
</evidence>
<dbReference type="Gene3D" id="3.30.420.10">
    <property type="entry name" value="Ribonuclease H-like superfamily/Ribonuclease H"/>
    <property type="match status" value="1"/>
</dbReference>
<dbReference type="PANTHER" id="PTHR46060:SF1">
    <property type="entry name" value="MARINER MOS1 TRANSPOSASE-LIKE PROTEIN"/>
    <property type="match status" value="1"/>
</dbReference>
<sequence length="141" mass="16192">MGTENTNGRMGATLEFLQRYATEGNDFLKRIVTDDETWICYETPETKRQSLGMAGYWFPETQGSKATSFFKKIMCTVFWDCQRILLVDWMERGTTINATAYCEMMKKLRGGIQNKRRGLLTSGIVFVHDVTAYRTRNDSAA</sequence>
<dbReference type="Proteomes" id="UP000499080">
    <property type="component" value="Unassembled WGS sequence"/>
</dbReference>
<dbReference type="InterPro" id="IPR036397">
    <property type="entry name" value="RNaseH_sf"/>
</dbReference>
<dbReference type="PANTHER" id="PTHR46060">
    <property type="entry name" value="MARINER MOS1 TRANSPOSASE-LIKE PROTEIN"/>
    <property type="match status" value="1"/>
</dbReference>
<accession>A0A4Y2P7B3</accession>
<protein>
    <recommendedName>
        <fullName evidence="3">Mariner Mos1 transposase</fullName>
    </recommendedName>
</protein>